<dbReference type="InterPro" id="IPR051678">
    <property type="entry name" value="AGP_Transferase"/>
</dbReference>
<accession>A0A9W8X5Y4</accession>
<dbReference type="InterPro" id="IPR002575">
    <property type="entry name" value="Aminoglycoside_PTrfase"/>
</dbReference>
<feature type="domain" description="Aminoglycoside phosphotransferase" evidence="1">
    <location>
        <begin position="50"/>
        <end position="306"/>
    </location>
</feature>
<gene>
    <name evidence="2" type="ORF">N0V87_001496</name>
</gene>
<dbReference type="Gene3D" id="3.90.1200.10">
    <property type="match status" value="1"/>
</dbReference>
<dbReference type="Pfam" id="PF01636">
    <property type="entry name" value="APH"/>
    <property type="match status" value="1"/>
</dbReference>
<dbReference type="EMBL" id="JAPEUV010000009">
    <property type="protein sequence ID" value="KAJ4341832.1"/>
    <property type="molecule type" value="Genomic_DNA"/>
</dbReference>
<dbReference type="InterPro" id="IPR011009">
    <property type="entry name" value="Kinase-like_dom_sf"/>
</dbReference>
<organism evidence="2 3">
    <name type="scientific">Didymella glomerata</name>
    <dbReference type="NCBI Taxonomy" id="749621"/>
    <lineage>
        <taxon>Eukaryota</taxon>
        <taxon>Fungi</taxon>
        <taxon>Dikarya</taxon>
        <taxon>Ascomycota</taxon>
        <taxon>Pezizomycotina</taxon>
        <taxon>Dothideomycetes</taxon>
        <taxon>Pleosporomycetidae</taxon>
        <taxon>Pleosporales</taxon>
        <taxon>Pleosporineae</taxon>
        <taxon>Didymellaceae</taxon>
        <taxon>Didymella</taxon>
    </lineage>
</organism>
<name>A0A9W8X5Y4_9PLEO</name>
<sequence>MSTPRNIQQPGPEWERSPFGIEPKWTAESSIAIIKTLASQALECGCAVAFLAEGAFNKVYSVDCSKGAYVFRVALPVAPRVKTLSEVATLSFIREKTSIPVPAVTAYSADFTNELGFEWILMDRVRGRPLKEQWKLMSWLEKQILVQKMVSFMSELSRLELSGIGSVYEAQASSTADDEVASGQGHVVGETVLPAFFMDDHIRLDVNRGPYATSSSYVTAHAAFLHHDFTAMSLSPKASRRSEGEKLLAQLTKLSSIIARLFPNTTQEEHSYIAHQDLSVANIMVDDAGVLTGIIDWESTVAAPRWQACKIPRFLAGGNEDEVPDWLTGEELQDEEVVQGYDEAVFDYEQTQLRRFFLEEMARVDPQWVQTYNAESTRRDVMVAMESLYNGMRVKCVKKWMDCVLEGRTPMMTLFDAVMDPLELPKDWA</sequence>
<dbReference type="PANTHER" id="PTHR21310:SF13">
    <property type="entry name" value="AMINOGLYCOSIDE PHOSPHOTRANSFERASE DOMAIN-CONTAINING PROTEIN"/>
    <property type="match status" value="1"/>
</dbReference>
<dbReference type="OrthoDB" id="2906425at2759"/>
<dbReference type="AlphaFoldDB" id="A0A9W8X5Y4"/>
<dbReference type="Proteomes" id="UP001140562">
    <property type="component" value="Unassembled WGS sequence"/>
</dbReference>
<reference evidence="2" key="1">
    <citation type="submission" date="2022-10" db="EMBL/GenBank/DDBJ databases">
        <title>Tapping the CABI collections for fungal endophytes: first genome assemblies for Collariella, Neodidymelliopsis, Ascochyta clinopodiicola, Didymella pomorum, Didymosphaeria variabile, Neocosmospora piperis and Neocucurbitaria cava.</title>
        <authorList>
            <person name="Hill R."/>
        </authorList>
    </citation>
    <scope>NUCLEOTIDE SEQUENCE</scope>
    <source>
        <strain evidence="2">IMI 360193</strain>
    </source>
</reference>
<comment type="caution">
    <text evidence="2">The sequence shown here is derived from an EMBL/GenBank/DDBJ whole genome shotgun (WGS) entry which is preliminary data.</text>
</comment>
<evidence type="ECO:0000259" key="1">
    <source>
        <dbReference type="Pfam" id="PF01636"/>
    </source>
</evidence>
<protein>
    <recommendedName>
        <fullName evidence="1">Aminoglycoside phosphotransferase domain-containing protein</fullName>
    </recommendedName>
</protein>
<evidence type="ECO:0000313" key="2">
    <source>
        <dbReference type="EMBL" id="KAJ4341832.1"/>
    </source>
</evidence>
<proteinExistence type="predicted"/>
<dbReference type="SUPFAM" id="SSF56112">
    <property type="entry name" value="Protein kinase-like (PK-like)"/>
    <property type="match status" value="1"/>
</dbReference>
<keyword evidence="3" id="KW-1185">Reference proteome</keyword>
<evidence type="ECO:0000313" key="3">
    <source>
        <dbReference type="Proteomes" id="UP001140562"/>
    </source>
</evidence>
<dbReference type="PANTHER" id="PTHR21310">
    <property type="entry name" value="AMINOGLYCOSIDE PHOSPHOTRANSFERASE-RELATED-RELATED"/>
    <property type="match status" value="1"/>
</dbReference>